<accession>A0ABU6UI69</accession>
<feature type="domain" description="Ribonuclease H1 N-terminal" evidence="2">
    <location>
        <begin position="202"/>
        <end position="233"/>
    </location>
</feature>
<evidence type="ECO:0000256" key="1">
    <source>
        <dbReference type="SAM" id="MobiDB-lite"/>
    </source>
</evidence>
<evidence type="ECO:0000313" key="3">
    <source>
        <dbReference type="EMBL" id="MED6160025.1"/>
    </source>
</evidence>
<comment type="caution">
    <text evidence="3">The sequence shown here is derived from an EMBL/GenBank/DDBJ whole genome shotgun (WGS) entry which is preliminary data.</text>
</comment>
<dbReference type="InterPro" id="IPR037056">
    <property type="entry name" value="RNase_H1_N_sf"/>
</dbReference>
<dbReference type="Proteomes" id="UP001341840">
    <property type="component" value="Unassembled WGS sequence"/>
</dbReference>
<keyword evidence="4" id="KW-1185">Reference proteome</keyword>
<proteinExistence type="predicted"/>
<evidence type="ECO:0000259" key="2">
    <source>
        <dbReference type="Pfam" id="PF01693"/>
    </source>
</evidence>
<evidence type="ECO:0000313" key="4">
    <source>
        <dbReference type="Proteomes" id="UP001341840"/>
    </source>
</evidence>
<dbReference type="SUPFAM" id="SSF55658">
    <property type="entry name" value="L9 N-domain-like"/>
    <property type="match status" value="1"/>
</dbReference>
<gene>
    <name evidence="3" type="ORF">PIB30_047642</name>
</gene>
<feature type="region of interest" description="Disordered" evidence="1">
    <location>
        <begin position="242"/>
        <end position="264"/>
    </location>
</feature>
<organism evidence="3 4">
    <name type="scientific">Stylosanthes scabra</name>
    <dbReference type="NCBI Taxonomy" id="79078"/>
    <lineage>
        <taxon>Eukaryota</taxon>
        <taxon>Viridiplantae</taxon>
        <taxon>Streptophyta</taxon>
        <taxon>Embryophyta</taxon>
        <taxon>Tracheophyta</taxon>
        <taxon>Spermatophyta</taxon>
        <taxon>Magnoliopsida</taxon>
        <taxon>eudicotyledons</taxon>
        <taxon>Gunneridae</taxon>
        <taxon>Pentapetalae</taxon>
        <taxon>rosids</taxon>
        <taxon>fabids</taxon>
        <taxon>Fabales</taxon>
        <taxon>Fabaceae</taxon>
        <taxon>Papilionoideae</taxon>
        <taxon>50 kb inversion clade</taxon>
        <taxon>dalbergioids sensu lato</taxon>
        <taxon>Dalbergieae</taxon>
        <taxon>Pterocarpus clade</taxon>
        <taxon>Stylosanthes</taxon>
    </lineage>
</organism>
<dbReference type="InterPro" id="IPR009027">
    <property type="entry name" value="Ribosomal_bL9/RNase_H1_N"/>
</dbReference>
<sequence>MEDSIYTYRQYLEPHDWAGRVGSAVGGVVPPKRRAWLANWVSGRIMWIMHFFVTYGQDGTTNNGPPYLEHYRPWGLLRSRVYGGLPEPFGDPRALQTRGVFENEYPLCAGLWSPGNVLSNFHGRRTRDITKNLGEAQSSKLLFSLFNGSGKQLREKPRKKGSHREGGLRRTRAGCWEEHILSAGPQWKGGGGASTMLFAWEKNPGIYRSWDEAGEQVTGVPGAQHKSFPTYEEVVEYMAKNRPRSGTGASPLLGGSARVDSLAS</sequence>
<reference evidence="3 4" key="1">
    <citation type="journal article" date="2023" name="Plants (Basel)">
        <title>Bridging the Gap: Combining Genomics and Transcriptomics Approaches to Understand Stylosanthes scabra, an Orphan Legume from the Brazilian Caatinga.</title>
        <authorList>
            <person name="Ferreira-Neto J.R.C."/>
            <person name="da Silva M.D."/>
            <person name="Binneck E."/>
            <person name="de Melo N.F."/>
            <person name="da Silva R.H."/>
            <person name="de Melo A.L.T.M."/>
            <person name="Pandolfi V."/>
            <person name="Bustamante F.O."/>
            <person name="Brasileiro-Vidal A.C."/>
            <person name="Benko-Iseppon A.M."/>
        </authorList>
    </citation>
    <scope>NUCLEOTIDE SEQUENCE [LARGE SCALE GENOMIC DNA]</scope>
    <source>
        <tissue evidence="3">Leaves</tissue>
    </source>
</reference>
<dbReference type="EMBL" id="JASCZI010121135">
    <property type="protein sequence ID" value="MED6160025.1"/>
    <property type="molecule type" value="Genomic_DNA"/>
</dbReference>
<dbReference type="InterPro" id="IPR011320">
    <property type="entry name" value="RNase_H1_N"/>
</dbReference>
<name>A0ABU6UI69_9FABA</name>
<dbReference type="Gene3D" id="3.40.970.10">
    <property type="entry name" value="Ribonuclease H1, N-terminal domain"/>
    <property type="match status" value="1"/>
</dbReference>
<dbReference type="Pfam" id="PF01693">
    <property type="entry name" value="Cauli_VI"/>
    <property type="match status" value="1"/>
</dbReference>
<protein>
    <recommendedName>
        <fullName evidence="2">Ribonuclease H1 N-terminal domain-containing protein</fullName>
    </recommendedName>
</protein>